<organism evidence="8 9">
    <name type="scientific">Kolteria novifilia</name>
    <dbReference type="NCBI Taxonomy" id="2527975"/>
    <lineage>
        <taxon>Bacteria</taxon>
        <taxon>Pseudomonadati</taxon>
        <taxon>Planctomycetota</taxon>
        <taxon>Planctomycetia</taxon>
        <taxon>Kolteriales</taxon>
        <taxon>Kolteriaceae</taxon>
        <taxon>Kolteria</taxon>
    </lineage>
</organism>
<dbReference type="Gene3D" id="3.40.50.1820">
    <property type="entry name" value="alpha/beta hydrolase"/>
    <property type="match status" value="1"/>
</dbReference>
<keyword evidence="9" id="KW-1185">Reference proteome</keyword>
<gene>
    <name evidence="8" type="ORF">Pan216_40940</name>
</gene>
<dbReference type="KEGG" id="knv:Pan216_40940"/>
<keyword evidence="5" id="KW-0325">Glycoprotein</keyword>
<protein>
    <submittedName>
        <fullName evidence="8">Serine carboxypeptidase</fullName>
    </submittedName>
</protein>
<feature type="region of interest" description="Disordered" evidence="6">
    <location>
        <begin position="26"/>
        <end position="49"/>
    </location>
</feature>
<dbReference type="Pfam" id="PF00450">
    <property type="entry name" value="Peptidase_S10"/>
    <property type="match status" value="1"/>
</dbReference>
<dbReference type="InterPro" id="IPR018202">
    <property type="entry name" value="Ser_caboxypep_ser_AS"/>
</dbReference>
<sequence length="521" mass="58078" precursor="true">MNARVRLALWLLMMIGLNLPGLQAAEETKEKKSPKPKKPETTQKEDLSVTKHRATIAGREIAYTVTAGSLPIKGGDDKKKASIFFIAYTKDAKKGAGEDRQRPLTFCFNGGPGSSSVWLHLGMLAPVRVKLNAEPRPTAPPYELVENPYSLLDKSDLVFVDPVSTGFSRPEEGEKRQQFHGYREDLQSVGEFIRLYTTRNNRWLSPKFLLGESYGGLRVAGLAEYLQDRFHMEMNGIVLISAVLDFQTILFGATNDLPYVTFFPSYTATAWFHGQLDDKLQASLPKAVAEAEEFALNDYALALLKGDALSEKDRESIIAKMSRLTGIDSETIDEANLRLPMYQFGRELLREKGKTVGRFDSRFVGTRGSGSLGHYDPSASAIFGAFSSTIKDYLRSQLKVDQEIPYEVIKPLAWNYDDFRNRYVAATDALATAIAKNPSLKVFAACGYFDLATPVLGMKHSLGHLGLPKELRENFVIETYEAGHMMYVHEPSLKKLKKDLARFYDESVGAGKPASETKRAK</sequence>
<dbReference type="GO" id="GO:0004185">
    <property type="term" value="F:serine-type carboxypeptidase activity"/>
    <property type="evidence" value="ECO:0007669"/>
    <property type="project" value="InterPro"/>
</dbReference>
<dbReference type="Proteomes" id="UP000317093">
    <property type="component" value="Chromosome"/>
</dbReference>
<dbReference type="InterPro" id="IPR029058">
    <property type="entry name" value="AB_hydrolase_fold"/>
</dbReference>
<keyword evidence="3 7" id="KW-0732">Signal</keyword>
<dbReference type="PANTHER" id="PTHR11802">
    <property type="entry name" value="SERINE PROTEASE FAMILY S10 SERINE CARBOXYPEPTIDASE"/>
    <property type="match status" value="1"/>
</dbReference>
<evidence type="ECO:0000256" key="1">
    <source>
        <dbReference type="ARBA" id="ARBA00022645"/>
    </source>
</evidence>
<dbReference type="SUPFAM" id="SSF53474">
    <property type="entry name" value="alpha/beta-Hydrolases"/>
    <property type="match status" value="1"/>
</dbReference>
<name>A0A518B8B2_9BACT</name>
<evidence type="ECO:0000256" key="4">
    <source>
        <dbReference type="ARBA" id="ARBA00022801"/>
    </source>
</evidence>
<evidence type="ECO:0000256" key="2">
    <source>
        <dbReference type="ARBA" id="ARBA00022670"/>
    </source>
</evidence>
<proteinExistence type="predicted"/>
<accession>A0A518B8B2</accession>
<keyword evidence="2" id="KW-0645">Protease</keyword>
<evidence type="ECO:0000313" key="9">
    <source>
        <dbReference type="Proteomes" id="UP000317093"/>
    </source>
</evidence>
<keyword evidence="1 8" id="KW-0121">Carboxypeptidase</keyword>
<dbReference type="PANTHER" id="PTHR11802:SF3">
    <property type="entry name" value="RETINOID-INDUCIBLE SERINE CARBOXYPEPTIDASE"/>
    <property type="match status" value="1"/>
</dbReference>
<dbReference type="AlphaFoldDB" id="A0A518B8B2"/>
<evidence type="ECO:0000256" key="6">
    <source>
        <dbReference type="SAM" id="MobiDB-lite"/>
    </source>
</evidence>
<evidence type="ECO:0000313" key="8">
    <source>
        <dbReference type="EMBL" id="QDU63216.1"/>
    </source>
</evidence>
<dbReference type="RefSeq" id="WP_419192745.1">
    <property type="nucleotide sequence ID" value="NZ_CP036279.1"/>
</dbReference>
<keyword evidence="4" id="KW-0378">Hydrolase</keyword>
<dbReference type="PROSITE" id="PS00131">
    <property type="entry name" value="CARBOXYPEPT_SER_SER"/>
    <property type="match status" value="1"/>
</dbReference>
<dbReference type="InterPro" id="IPR001563">
    <property type="entry name" value="Peptidase_S10"/>
</dbReference>
<dbReference type="EMBL" id="CP036279">
    <property type="protein sequence ID" value="QDU63216.1"/>
    <property type="molecule type" value="Genomic_DNA"/>
</dbReference>
<evidence type="ECO:0000256" key="7">
    <source>
        <dbReference type="SAM" id="SignalP"/>
    </source>
</evidence>
<evidence type="ECO:0000256" key="3">
    <source>
        <dbReference type="ARBA" id="ARBA00022729"/>
    </source>
</evidence>
<evidence type="ECO:0000256" key="5">
    <source>
        <dbReference type="ARBA" id="ARBA00023180"/>
    </source>
</evidence>
<feature type="signal peptide" evidence="7">
    <location>
        <begin position="1"/>
        <end position="24"/>
    </location>
</feature>
<feature type="chain" id="PRO_5022128075" evidence="7">
    <location>
        <begin position="25"/>
        <end position="521"/>
    </location>
</feature>
<reference evidence="8 9" key="1">
    <citation type="submission" date="2019-02" db="EMBL/GenBank/DDBJ databases">
        <title>Deep-cultivation of Planctomycetes and their phenomic and genomic characterization uncovers novel biology.</title>
        <authorList>
            <person name="Wiegand S."/>
            <person name="Jogler M."/>
            <person name="Boedeker C."/>
            <person name="Pinto D."/>
            <person name="Vollmers J."/>
            <person name="Rivas-Marin E."/>
            <person name="Kohn T."/>
            <person name="Peeters S.H."/>
            <person name="Heuer A."/>
            <person name="Rast P."/>
            <person name="Oberbeckmann S."/>
            <person name="Bunk B."/>
            <person name="Jeske O."/>
            <person name="Meyerdierks A."/>
            <person name="Storesund J.E."/>
            <person name="Kallscheuer N."/>
            <person name="Luecker S."/>
            <person name="Lage O.M."/>
            <person name="Pohl T."/>
            <person name="Merkel B.J."/>
            <person name="Hornburger P."/>
            <person name="Mueller R.-W."/>
            <person name="Bruemmer F."/>
            <person name="Labrenz M."/>
            <person name="Spormann A.M."/>
            <person name="Op den Camp H."/>
            <person name="Overmann J."/>
            <person name="Amann R."/>
            <person name="Jetten M.S.M."/>
            <person name="Mascher T."/>
            <person name="Medema M.H."/>
            <person name="Devos D.P."/>
            <person name="Kaster A.-K."/>
            <person name="Ovreas L."/>
            <person name="Rohde M."/>
            <person name="Galperin M.Y."/>
            <person name="Jogler C."/>
        </authorList>
    </citation>
    <scope>NUCLEOTIDE SEQUENCE [LARGE SCALE GENOMIC DNA]</scope>
    <source>
        <strain evidence="8 9">Pan216</strain>
    </source>
</reference>
<dbReference type="GO" id="GO:0006508">
    <property type="term" value="P:proteolysis"/>
    <property type="evidence" value="ECO:0007669"/>
    <property type="project" value="UniProtKB-KW"/>
</dbReference>